<proteinExistence type="predicted"/>
<evidence type="ECO:0000313" key="1">
    <source>
        <dbReference type="EMBL" id="GFR58967.1"/>
    </source>
</evidence>
<dbReference type="EMBL" id="BMAT01000065">
    <property type="protein sequence ID" value="GFR58967.1"/>
    <property type="molecule type" value="Genomic_DNA"/>
</dbReference>
<organism evidence="1 2">
    <name type="scientific">Elysia marginata</name>
    <dbReference type="NCBI Taxonomy" id="1093978"/>
    <lineage>
        <taxon>Eukaryota</taxon>
        <taxon>Metazoa</taxon>
        <taxon>Spiralia</taxon>
        <taxon>Lophotrochozoa</taxon>
        <taxon>Mollusca</taxon>
        <taxon>Gastropoda</taxon>
        <taxon>Heterobranchia</taxon>
        <taxon>Euthyneura</taxon>
        <taxon>Panpulmonata</taxon>
        <taxon>Sacoglossa</taxon>
        <taxon>Placobranchoidea</taxon>
        <taxon>Plakobranchidae</taxon>
        <taxon>Elysia</taxon>
    </lineage>
</organism>
<dbReference type="Proteomes" id="UP000762676">
    <property type="component" value="Unassembled WGS sequence"/>
</dbReference>
<reference evidence="1 2" key="1">
    <citation type="journal article" date="2021" name="Elife">
        <title>Chloroplast acquisition without the gene transfer in kleptoplastic sea slugs, Plakobranchus ocellatus.</title>
        <authorList>
            <person name="Maeda T."/>
            <person name="Takahashi S."/>
            <person name="Yoshida T."/>
            <person name="Shimamura S."/>
            <person name="Takaki Y."/>
            <person name="Nagai Y."/>
            <person name="Toyoda A."/>
            <person name="Suzuki Y."/>
            <person name="Arimoto A."/>
            <person name="Ishii H."/>
            <person name="Satoh N."/>
            <person name="Nishiyama T."/>
            <person name="Hasebe M."/>
            <person name="Maruyama T."/>
            <person name="Minagawa J."/>
            <person name="Obokata J."/>
            <person name="Shigenobu S."/>
        </authorList>
    </citation>
    <scope>NUCLEOTIDE SEQUENCE [LARGE SCALE GENOMIC DNA]</scope>
</reference>
<gene>
    <name evidence="1" type="ORF">ElyMa_000044200</name>
</gene>
<name>A0AAV4EE81_9GAST</name>
<keyword evidence="2" id="KW-1185">Reference proteome</keyword>
<sequence>MSTSGMISSRKSFSFILQELRTLLEFYQGDFSYQKLLLMSMVALAVMQECWAVAFTLQVHQ</sequence>
<comment type="caution">
    <text evidence="1">The sequence shown here is derived from an EMBL/GenBank/DDBJ whole genome shotgun (WGS) entry which is preliminary data.</text>
</comment>
<dbReference type="AlphaFoldDB" id="A0AAV4EE81"/>
<accession>A0AAV4EE81</accession>
<feature type="non-terminal residue" evidence="1">
    <location>
        <position position="61"/>
    </location>
</feature>
<protein>
    <submittedName>
        <fullName evidence="1">Uncharacterized protein</fullName>
    </submittedName>
</protein>
<evidence type="ECO:0000313" key="2">
    <source>
        <dbReference type="Proteomes" id="UP000762676"/>
    </source>
</evidence>